<keyword evidence="11" id="KW-1185">Reference proteome</keyword>
<evidence type="ECO:0000256" key="2">
    <source>
        <dbReference type="ARBA" id="ARBA00007375"/>
    </source>
</evidence>
<evidence type="ECO:0000256" key="7">
    <source>
        <dbReference type="ARBA" id="ARBA00049458"/>
    </source>
</evidence>
<gene>
    <name evidence="10" type="ORF">KIL84_001608</name>
</gene>
<evidence type="ECO:0000313" key="10">
    <source>
        <dbReference type="EMBL" id="KAH1180674.1"/>
    </source>
</evidence>
<evidence type="ECO:0000256" key="3">
    <source>
        <dbReference type="ARBA" id="ARBA00022692"/>
    </source>
</evidence>
<dbReference type="GO" id="GO:0047408">
    <property type="term" value="F:alkenylglycerophosphocholine hydrolase activity"/>
    <property type="evidence" value="ECO:0007669"/>
    <property type="project" value="UniProtKB-EC"/>
</dbReference>
<protein>
    <recommendedName>
        <fullName evidence="6">lysoplasmalogenase</fullName>
        <ecNumber evidence="6">3.3.2.2</ecNumber>
    </recommendedName>
</protein>
<comment type="caution">
    <text evidence="10">The sequence shown here is derived from an EMBL/GenBank/DDBJ whole genome shotgun (WGS) entry which is preliminary data.</text>
</comment>
<evidence type="ECO:0000256" key="6">
    <source>
        <dbReference type="ARBA" id="ARBA00035673"/>
    </source>
</evidence>
<proteinExistence type="inferred from homology"/>
<comment type="subcellular location">
    <subcellularLocation>
        <location evidence="1">Membrane</location>
        <topology evidence="1">Multi-pass membrane protein</topology>
    </subcellularLocation>
</comment>
<dbReference type="PANTHER" id="PTHR31885:SF6">
    <property type="entry name" value="GH04784P"/>
    <property type="match status" value="1"/>
</dbReference>
<comment type="similarity">
    <text evidence="2">Belongs to the TMEM86 family.</text>
</comment>
<comment type="catalytic activity">
    <reaction evidence="8">
        <text>a 1-O-(1Z-alkenyl)-sn-glycero-3-phosphocholine + H2O = a 2,3-saturated aldehyde + sn-glycerol 3-phosphocholine</text>
        <dbReference type="Rhea" id="RHEA:22544"/>
        <dbReference type="ChEBI" id="CHEBI:15377"/>
        <dbReference type="ChEBI" id="CHEBI:16870"/>
        <dbReference type="ChEBI" id="CHEBI:73359"/>
        <dbReference type="ChEBI" id="CHEBI:77287"/>
        <dbReference type="EC" id="3.3.2.2"/>
    </reaction>
</comment>
<comment type="catalytic activity">
    <reaction evidence="7">
        <text>a 1-O-(1Z-alkenyl)-sn-glycero-3-phosphoethanolamine + H2O = a 2,3-saturated aldehyde + sn-glycero-3-phosphoethanolamine</text>
        <dbReference type="Rhea" id="RHEA:16905"/>
        <dbReference type="ChEBI" id="CHEBI:15377"/>
        <dbReference type="ChEBI" id="CHEBI:73359"/>
        <dbReference type="ChEBI" id="CHEBI:77288"/>
        <dbReference type="ChEBI" id="CHEBI:143890"/>
        <dbReference type="EC" id="3.3.2.2"/>
    </reaction>
</comment>
<feature type="region of interest" description="Disordered" evidence="9">
    <location>
        <begin position="183"/>
        <end position="207"/>
    </location>
</feature>
<dbReference type="PANTHER" id="PTHR31885">
    <property type="entry name" value="GH04784P"/>
    <property type="match status" value="1"/>
</dbReference>
<feature type="region of interest" description="Disordered" evidence="9">
    <location>
        <begin position="54"/>
        <end position="91"/>
    </location>
</feature>
<dbReference type="Pfam" id="PF07947">
    <property type="entry name" value="YhhN"/>
    <property type="match status" value="1"/>
</dbReference>
<evidence type="ECO:0000256" key="4">
    <source>
        <dbReference type="ARBA" id="ARBA00022989"/>
    </source>
</evidence>
<sequence length="450" mass="47756">MKIKTNGRTMNMWPPGTGHGSVSGGTFHCPLVAQRHRPRDAALYAGTDTLHIAPDVLRGSPPPPRRTVPPHAARCRPTPHGAAPRRTVPPHAARCRPPLRRTVPPLTSDVLVHGLAQPGPCYPQPSPAAGSRAGLARSFALRYVSKILPITLVQASYWASDKGLSLRGSSCYRGEWEAARWGGAAPGITPRSPGFQPPEPRSSQQLPPCYQLVLGGDEAGEIDFVSSGRPPTPPGLISGSVEPTGDESPGGCFHFNSHSPPELGALLAPEGKGSGAGSRISADSPDRSEGVGDLEGTISVGFRVNALLAKSRRLKLLPFLASCGLYFALWLPEPSWVSAGVKSLPVLSLVWFLTAQAWGDGACTPAARRVRWGLIALLAAMAWRALARPPPHLAVATGSLLFMASDLVLAWDHFCAPVPHARLMVMGSYYAAQGLIAAWAPRASPRWKET</sequence>
<dbReference type="GO" id="GO:0016020">
    <property type="term" value="C:membrane"/>
    <property type="evidence" value="ECO:0007669"/>
    <property type="project" value="UniProtKB-SubCell"/>
</dbReference>
<organism evidence="10 11">
    <name type="scientific">Mauremys mutica</name>
    <name type="common">yellowpond turtle</name>
    <dbReference type="NCBI Taxonomy" id="74926"/>
    <lineage>
        <taxon>Eukaryota</taxon>
        <taxon>Metazoa</taxon>
        <taxon>Chordata</taxon>
        <taxon>Craniata</taxon>
        <taxon>Vertebrata</taxon>
        <taxon>Euteleostomi</taxon>
        <taxon>Archelosauria</taxon>
        <taxon>Testudinata</taxon>
        <taxon>Testudines</taxon>
        <taxon>Cryptodira</taxon>
        <taxon>Durocryptodira</taxon>
        <taxon>Testudinoidea</taxon>
        <taxon>Geoemydidae</taxon>
        <taxon>Geoemydinae</taxon>
        <taxon>Mauremys</taxon>
    </lineage>
</organism>
<evidence type="ECO:0000256" key="5">
    <source>
        <dbReference type="ARBA" id="ARBA00023136"/>
    </source>
</evidence>
<keyword evidence="5" id="KW-0472">Membrane</keyword>
<name>A0A9D4B510_9SAUR</name>
<feature type="region of interest" description="Disordered" evidence="9">
    <location>
        <begin position="221"/>
        <end position="292"/>
    </location>
</feature>
<accession>A0A9D4B510</accession>
<evidence type="ECO:0000313" key="11">
    <source>
        <dbReference type="Proteomes" id="UP000827986"/>
    </source>
</evidence>
<keyword evidence="4" id="KW-1133">Transmembrane helix</keyword>
<dbReference type="Proteomes" id="UP000827986">
    <property type="component" value="Unassembled WGS sequence"/>
</dbReference>
<keyword evidence="3" id="KW-0812">Transmembrane</keyword>
<dbReference type="InterPro" id="IPR012506">
    <property type="entry name" value="TMEM86B-like"/>
</dbReference>
<evidence type="ECO:0000256" key="8">
    <source>
        <dbReference type="ARBA" id="ARBA00049560"/>
    </source>
</evidence>
<dbReference type="EC" id="3.3.2.2" evidence="6"/>
<dbReference type="AlphaFoldDB" id="A0A9D4B510"/>
<evidence type="ECO:0000256" key="1">
    <source>
        <dbReference type="ARBA" id="ARBA00004141"/>
    </source>
</evidence>
<dbReference type="EMBL" id="JAHDVG010000469">
    <property type="protein sequence ID" value="KAH1180674.1"/>
    <property type="molecule type" value="Genomic_DNA"/>
</dbReference>
<reference evidence="10" key="1">
    <citation type="submission" date="2021-09" db="EMBL/GenBank/DDBJ databases">
        <title>The genome of Mauremys mutica provides insights into the evolution of semi-aquatic lifestyle.</title>
        <authorList>
            <person name="Gong S."/>
            <person name="Gao Y."/>
        </authorList>
    </citation>
    <scope>NUCLEOTIDE SEQUENCE</scope>
    <source>
        <strain evidence="10">MM-2020</strain>
        <tissue evidence="10">Muscle</tissue>
    </source>
</reference>
<evidence type="ECO:0000256" key="9">
    <source>
        <dbReference type="SAM" id="MobiDB-lite"/>
    </source>
</evidence>